<dbReference type="AlphaFoldDB" id="A0A843YGL1"/>
<evidence type="ECO:0000313" key="1">
    <source>
        <dbReference type="EMBL" id="MQQ08958.1"/>
    </source>
</evidence>
<reference evidence="1 2" key="1">
    <citation type="submission" date="2019-10" db="EMBL/GenBank/DDBJ databases">
        <title>Epibacterium sp. nov., isolated from seawater.</title>
        <authorList>
            <person name="Zhang X."/>
            <person name="Li N."/>
        </authorList>
    </citation>
    <scope>NUCLEOTIDE SEQUENCE [LARGE SCALE GENOMIC DNA]</scope>
    <source>
        <strain evidence="1 2">SM1979</strain>
    </source>
</reference>
<evidence type="ECO:0000313" key="2">
    <source>
        <dbReference type="Proteomes" id="UP000444174"/>
    </source>
</evidence>
<accession>A0A843YGL1</accession>
<dbReference type="Proteomes" id="UP000444174">
    <property type="component" value="Unassembled WGS sequence"/>
</dbReference>
<sequence length="259" mass="29427">MLQTFENTRPYAQPLSPIEAKGERYALPPDFVNGLGFLRPLLSTKGQWLDTQVHLLNGKLYALTNKLIVEHDPGGLELPNWWFNSKTIRTLEAFQAPPSEVFVDGVELCFRWCDGQAYHVRPLHDLLPGDGYQRAADDAFNRFWCFDQGGEVVEETRRYIRKLINDKNLAPDIFIDGQAIASRASSNGKNWTLESSDPFPTNATRIMRFDRKAFLDMIRVADEIDFTASPVCFRHAHGRGLLIERTATSDTPDFGSFDD</sequence>
<protein>
    <submittedName>
        <fullName evidence="1">Uncharacterized protein</fullName>
    </submittedName>
</protein>
<keyword evidence="2" id="KW-1185">Reference proteome</keyword>
<dbReference type="RefSeq" id="WP_153215887.1">
    <property type="nucleotide sequence ID" value="NZ_WIBF01000005.1"/>
</dbReference>
<comment type="caution">
    <text evidence="1">The sequence shown here is derived from an EMBL/GenBank/DDBJ whole genome shotgun (WGS) entry which is preliminary data.</text>
</comment>
<dbReference type="EMBL" id="WIBF01000005">
    <property type="protein sequence ID" value="MQQ08958.1"/>
    <property type="molecule type" value="Genomic_DNA"/>
</dbReference>
<organism evidence="1 2">
    <name type="scientific">Tritonibacter litoralis</name>
    <dbReference type="NCBI Taxonomy" id="2662264"/>
    <lineage>
        <taxon>Bacteria</taxon>
        <taxon>Pseudomonadati</taxon>
        <taxon>Pseudomonadota</taxon>
        <taxon>Alphaproteobacteria</taxon>
        <taxon>Rhodobacterales</taxon>
        <taxon>Paracoccaceae</taxon>
        <taxon>Tritonibacter</taxon>
    </lineage>
</organism>
<proteinExistence type="predicted"/>
<name>A0A843YGL1_9RHOB</name>
<gene>
    <name evidence="1" type="ORF">GFB49_10880</name>
</gene>